<evidence type="ECO:0000313" key="2">
    <source>
        <dbReference type="EMBL" id="RHZ31621.1"/>
    </source>
</evidence>
<dbReference type="AlphaFoldDB" id="A0A3R7CNH8"/>
<evidence type="ECO:0000313" key="3">
    <source>
        <dbReference type="Proteomes" id="UP000285430"/>
    </source>
</evidence>
<name>A0A3R7CNH8_APHAT</name>
<accession>A0A3R7CNH8</accession>
<dbReference type="Proteomes" id="UP000285712">
    <property type="component" value="Unassembled WGS sequence"/>
</dbReference>
<dbReference type="VEuPathDB" id="FungiDB:H257_03653"/>
<evidence type="ECO:0000313" key="1">
    <source>
        <dbReference type="EMBL" id="RHY89842.1"/>
    </source>
</evidence>
<comment type="caution">
    <text evidence="2">The sequence shown here is derived from an EMBL/GenBank/DDBJ whole genome shotgun (WGS) entry which is preliminary data.</text>
</comment>
<dbReference type="EMBL" id="QUTH01001124">
    <property type="protein sequence ID" value="RHZ31621.1"/>
    <property type="molecule type" value="Genomic_DNA"/>
</dbReference>
<evidence type="ECO:0000313" key="4">
    <source>
        <dbReference type="Proteomes" id="UP000285712"/>
    </source>
</evidence>
<dbReference type="EMBL" id="QUTG01003894">
    <property type="protein sequence ID" value="RHY89842.1"/>
    <property type="molecule type" value="Genomic_DNA"/>
</dbReference>
<proteinExistence type="predicted"/>
<dbReference type="Proteomes" id="UP000285430">
    <property type="component" value="Unassembled WGS sequence"/>
</dbReference>
<gene>
    <name evidence="1" type="ORF">DYB35_000241</name>
    <name evidence="2" type="ORF">DYB37_002863</name>
</gene>
<reference evidence="3 4" key="1">
    <citation type="submission" date="2018-08" db="EMBL/GenBank/DDBJ databases">
        <title>Aphanomyces genome sequencing and annotation.</title>
        <authorList>
            <person name="Minardi D."/>
            <person name="Oidtmann B."/>
            <person name="Van Der Giezen M."/>
            <person name="Studholme D.J."/>
        </authorList>
    </citation>
    <scope>NUCLEOTIDE SEQUENCE [LARGE SCALE GENOMIC DNA]</scope>
    <source>
        <strain evidence="2 3">Da</strain>
        <strain evidence="1 4">Sv</strain>
    </source>
</reference>
<sequence length="430" mass="46276">MLVSAIIIDLQHETFNCTALQAFHLLLIVRWLEELSVDHCFVFVHCNRRQVSNCDHSALEPMVALPLAVTQTLVIGTAVLSSVTAADSACPHIHDPHSRLASSLLAYTGMDTQDVLHGIALPTSLSTCVGSLDAATLMQAGSVILETPTCFRALDWLTTLSQFTPSAAGLLTPSFFDSLVSKDIAYFDALCAPMRDVLPCLRGALLPILMPVLASQPCCAALLDDSAAQFGVSFDTFVVDTVKHVVDVVCSTQTPGFNDTYQPCGYTLLASVVATSSNRLQQLVWTVLNALQLPNDQGTLATTGAPITTTRNTSTTLFMAPMLPDACAIPLDIFLGWVRLLPIVTSTPVSADLTLSALFEDDQCVPGGQLLQALVRTFPKAISDDLYSIVGAWITDDTTCFHLANGYTKGIDRFQTTVDTFSQTLDNDNR</sequence>
<organism evidence="2 3">
    <name type="scientific">Aphanomyces astaci</name>
    <name type="common">Crayfish plague agent</name>
    <dbReference type="NCBI Taxonomy" id="112090"/>
    <lineage>
        <taxon>Eukaryota</taxon>
        <taxon>Sar</taxon>
        <taxon>Stramenopiles</taxon>
        <taxon>Oomycota</taxon>
        <taxon>Saprolegniomycetes</taxon>
        <taxon>Saprolegniales</taxon>
        <taxon>Verrucalvaceae</taxon>
        <taxon>Aphanomyces</taxon>
    </lineage>
</organism>
<protein>
    <submittedName>
        <fullName evidence="2">Uncharacterized protein</fullName>
    </submittedName>
</protein>